<reference evidence="14" key="1">
    <citation type="submission" date="2016-11" db="EMBL/GenBank/DDBJ databases">
        <title>Complete Genome Sequence of alachlor-degrading Sphingomonas sp. strain JJ-A5.</title>
        <authorList>
            <person name="Lee H."/>
            <person name="Ka J.-O."/>
        </authorList>
    </citation>
    <scope>NUCLEOTIDE SEQUENCE [LARGE SCALE GENOMIC DNA]</scope>
    <source>
        <strain evidence="14">JJ-A5</strain>
    </source>
</reference>
<feature type="domain" description="SIS" evidence="12">
    <location>
        <begin position="455"/>
        <end position="597"/>
    </location>
</feature>
<dbReference type="NCBIfam" id="NF001484">
    <property type="entry name" value="PRK00331.1"/>
    <property type="match status" value="1"/>
</dbReference>
<evidence type="ECO:0000256" key="7">
    <source>
        <dbReference type="ARBA" id="ARBA00022679"/>
    </source>
</evidence>
<dbReference type="Gene3D" id="3.40.50.10490">
    <property type="entry name" value="Glucose-6-phosphate isomerase like protein, domain 1"/>
    <property type="match status" value="2"/>
</dbReference>
<dbReference type="GO" id="GO:0005975">
    <property type="term" value="P:carbohydrate metabolic process"/>
    <property type="evidence" value="ECO:0007669"/>
    <property type="project" value="UniProtKB-UniRule"/>
</dbReference>
<dbReference type="CDD" id="cd00714">
    <property type="entry name" value="GFAT"/>
    <property type="match status" value="1"/>
</dbReference>
<feature type="domain" description="SIS" evidence="12">
    <location>
        <begin position="283"/>
        <end position="422"/>
    </location>
</feature>
<dbReference type="PANTHER" id="PTHR10937">
    <property type="entry name" value="GLUCOSAMINE--FRUCTOSE-6-PHOSPHATE AMINOTRANSFERASE, ISOMERIZING"/>
    <property type="match status" value="1"/>
</dbReference>
<evidence type="ECO:0000256" key="2">
    <source>
        <dbReference type="ARBA" id="ARBA00004496"/>
    </source>
</evidence>
<dbReference type="GO" id="GO:0004360">
    <property type="term" value="F:glutamine-fructose-6-phosphate transaminase (isomerizing) activity"/>
    <property type="evidence" value="ECO:0007669"/>
    <property type="project" value="UniProtKB-UniRule"/>
</dbReference>
<dbReference type="GO" id="GO:0005829">
    <property type="term" value="C:cytosol"/>
    <property type="evidence" value="ECO:0007669"/>
    <property type="project" value="TreeGrafter"/>
</dbReference>
<dbReference type="PANTHER" id="PTHR10937:SF0">
    <property type="entry name" value="GLUTAMINE--FRUCTOSE-6-PHOSPHATE TRANSAMINASE (ISOMERIZING)"/>
    <property type="match status" value="1"/>
</dbReference>
<dbReference type="InterPro" id="IPR035466">
    <property type="entry name" value="GlmS/AgaS_SIS"/>
</dbReference>
<dbReference type="Pfam" id="PF01380">
    <property type="entry name" value="SIS"/>
    <property type="match status" value="2"/>
</dbReference>
<dbReference type="FunFam" id="3.40.50.10490:FF:000001">
    <property type="entry name" value="Glutamine--fructose-6-phosphate aminotransferase [isomerizing]"/>
    <property type="match status" value="1"/>
</dbReference>
<name>A0A1L3ZRV4_9SPHN</name>
<dbReference type="InterPro" id="IPR017932">
    <property type="entry name" value="GATase_2_dom"/>
</dbReference>
<accession>A0A1L3ZRV4</accession>
<keyword evidence="8" id="KW-0677">Repeat</keyword>
<dbReference type="EC" id="2.6.1.16" evidence="3 10"/>
<feature type="initiator methionine" description="Removed" evidence="10">
    <location>
        <position position="1"/>
    </location>
</feature>
<evidence type="ECO:0000256" key="9">
    <source>
        <dbReference type="ARBA" id="ARBA00022962"/>
    </source>
</evidence>
<evidence type="ECO:0000313" key="13">
    <source>
        <dbReference type="EMBL" id="API58330.1"/>
    </source>
</evidence>
<dbReference type="GO" id="GO:0006047">
    <property type="term" value="P:UDP-N-acetylglucosamine metabolic process"/>
    <property type="evidence" value="ECO:0007669"/>
    <property type="project" value="TreeGrafter"/>
</dbReference>
<feature type="domain" description="Glutamine amidotransferase type-2" evidence="11">
    <location>
        <begin position="2"/>
        <end position="217"/>
    </location>
</feature>
<dbReference type="InterPro" id="IPR035490">
    <property type="entry name" value="GlmS/FrlB_SIS"/>
</dbReference>
<dbReference type="HAMAP" id="MF_00164">
    <property type="entry name" value="GlmS"/>
    <property type="match status" value="1"/>
</dbReference>
<dbReference type="STRING" id="1921510.BSL82_02580"/>
<dbReference type="CDD" id="cd05009">
    <property type="entry name" value="SIS_GlmS_GlmD_2"/>
    <property type="match status" value="1"/>
</dbReference>
<dbReference type="AlphaFoldDB" id="A0A1L3ZRV4"/>
<dbReference type="OrthoDB" id="9761808at2"/>
<feature type="active site" description="Nucleophile; for GATase activity" evidence="10">
    <location>
        <position position="2"/>
    </location>
</feature>
<dbReference type="KEGG" id="sphj:BSL82_02580"/>
<dbReference type="FunFam" id="3.60.20.10:FF:000006">
    <property type="entry name" value="Glutamine--fructose-6-phosphate aminotransferase [isomerizing]"/>
    <property type="match status" value="1"/>
</dbReference>
<evidence type="ECO:0000256" key="5">
    <source>
        <dbReference type="ARBA" id="ARBA00022490"/>
    </source>
</evidence>
<dbReference type="FunFam" id="3.40.50.10490:FF:000002">
    <property type="entry name" value="Glutamine--fructose-6-phosphate aminotransferase [isomerizing]"/>
    <property type="match status" value="1"/>
</dbReference>
<dbReference type="InterPro" id="IPR029055">
    <property type="entry name" value="Ntn_hydrolases_N"/>
</dbReference>
<keyword evidence="6 10" id="KW-0032">Aminotransferase</keyword>
<dbReference type="SUPFAM" id="SSF56235">
    <property type="entry name" value="N-terminal nucleophile aminohydrolases (Ntn hydrolases)"/>
    <property type="match status" value="1"/>
</dbReference>
<comment type="catalytic activity">
    <reaction evidence="1 10">
        <text>D-fructose 6-phosphate + L-glutamine = D-glucosamine 6-phosphate + L-glutamate</text>
        <dbReference type="Rhea" id="RHEA:13237"/>
        <dbReference type="ChEBI" id="CHEBI:29985"/>
        <dbReference type="ChEBI" id="CHEBI:58359"/>
        <dbReference type="ChEBI" id="CHEBI:58725"/>
        <dbReference type="ChEBI" id="CHEBI:61527"/>
        <dbReference type="EC" id="2.6.1.16"/>
    </reaction>
</comment>
<dbReference type="GO" id="GO:0006487">
    <property type="term" value="P:protein N-linked glycosylation"/>
    <property type="evidence" value="ECO:0007669"/>
    <property type="project" value="TreeGrafter"/>
</dbReference>
<evidence type="ECO:0000256" key="3">
    <source>
        <dbReference type="ARBA" id="ARBA00012916"/>
    </source>
</evidence>
<keyword evidence="14" id="KW-1185">Reference proteome</keyword>
<dbReference type="InterPro" id="IPR046348">
    <property type="entry name" value="SIS_dom_sf"/>
</dbReference>
<dbReference type="Gene3D" id="3.60.20.10">
    <property type="entry name" value="Glutamine Phosphoribosylpyrophosphate, subunit 1, domain 1"/>
    <property type="match status" value="1"/>
</dbReference>
<evidence type="ECO:0000259" key="11">
    <source>
        <dbReference type="PROSITE" id="PS51278"/>
    </source>
</evidence>
<dbReference type="PROSITE" id="PS51464">
    <property type="entry name" value="SIS"/>
    <property type="match status" value="2"/>
</dbReference>
<dbReference type="Proteomes" id="UP000182063">
    <property type="component" value="Chromosome"/>
</dbReference>
<keyword evidence="9" id="KW-0315">Glutamine amidotransferase</keyword>
<evidence type="ECO:0000313" key="14">
    <source>
        <dbReference type="Proteomes" id="UP000182063"/>
    </source>
</evidence>
<dbReference type="InterPro" id="IPR001347">
    <property type="entry name" value="SIS_dom"/>
</dbReference>
<comment type="subunit">
    <text evidence="10">Homodimer.</text>
</comment>
<dbReference type="GO" id="GO:0097367">
    <property type="term" value="F:carbohydrate derivative binding"/>
    <property type="evidence" value="ECO:0007669"/>
    <property type="project" value="InterPro"/>
</dbReference>
<dbReference type="EMBL" id="CP018221">
    <property type="protein sequence ID" value="API58330.1"/>
    <property type="molecule type" value="Genomic_DNA"/>
</dbReference>
<dbReference type="InterPro" id="IPR005855">
    <property type="entry name" value="GFAT"/>
</dbReference>
<evidence type="ECO:0000256" key="10">
    <source>
        <dbReference type="HAMAP-Rule" id="MF_00164"/>
    </source>
</evidence>
<evidence type="ECO:0000256" key="4">
    <source>
        <dbReference type="ARBA" id="ARBA00016090"/>
    </source>
</evidence>
<evidence type="ECO:0000256" key="8">
    <source>
        <dbReference type="ARBA" id="ARBA00022737"/>
    </source>
</evidence>
<feature type="active site" description="For Fru-6P isomerization activity" evidence="10">
    <location>
        <position position="602"/>
    </location>
</feature>
<dbReference type="NCBIfam" id="TIGR01135">
    <property type="entry name" value="glmS"/>
    <property type="match status" value="1"/>
</dbReference>
<evidence type="ECO:0000256" key="1">
    <source>
        <dbReference type="ARBA" id="ARBA00001031"/>
    </source>
</evidence>
<comment type="function">
    <text evidence="10">Catalyzes the first step in hexosamine metabolism, converting fructose-6P into glucosamine-6P using glutamine as a nitrogen source.</text>
</comment>
<comment type="subcellular location">
    <subcellularLocation>
        <location evidence="2 10">Cytoplasm</location>
    </subcellularLocation>
</comment>
<dbReference type="InterPro" id="IPR047084">
    <property type="entry name" value="GFAT_N"/>
</dbReference>
<proteinExistence type="inferred from homology"/>
<evidence type="ECO:0000256" key="6">
    <source>
        <dbReference type="ARBA" id="ARBA00022576"/>
    </source>
</evidence>
<dbReference type="GO" id="GO:0046349">
    <property type="term" value="P:amino sugar biosynthetic process"/>
    <property type="evidence" value="ECO:0007669"/>
    <property type="project" value="UniProtKB-ARBA"/>
</dbReference>
<organism evidence="13 14">
    <name type="scientific">Tardibacter chloracetimidivorans</name>
    <dbReference type="NCBI Taxonomy" id="1921510"/>
    <lineage>
        <taxon>Bacteria</taxon>
        <taxon>Pseudomonadati</taxon>
        <taxon>Pseudomonadota</taxon>
        <taxon>Alphaproteobacteria</taxon>
        <taxon>Sphingomonadales</taxon>
        <taxon>Sphingomonadaceae</taxon>
        <taxon>Tardibacter</taxon>
    </lineage>
</organism>
<keyword evidence="5 10" id="KW-0963">Cytoplasm</keyword>
<dbReference type="Pfam" id="PF13522">
    <property type="entry name" value="GATase_6"/>
    <property type="match status" value="1"/>
</dbReference>
<sequence>MCGIIGILGKDEVTDRLVEGLRRLEYRGYDSAGVSTIVDGHIERRRAEGKLDNLAKTLSADPLTGRVGIAHTRWATHGAPTTSNAHPHATLEVSLVHNGIIENFKELREELQASGRSFESQTDTEVAAHLISREIEAGATPEQAVSRSLKRLRGAFALAILFRQHPDLLIGARLGSPLVIGYGDGETYLGSDAIALAPLTQRIAYLEEGDWVVITRDKVSIYDRNDKPVDRPITVSGVTGALIDKGNHRHFMQKEIFEQPVVVAQTLGAYLRPLEEQVALPALPFDLAEIRRISIVACGTSYYAGMVAKYWIEQLARVPVELDIASEFRYRAPVLEEGGMALFISQSGETADTLAALRHAAENGQKTAVVVNVASSSMAREADLVLPTHAGPEIGVASTKAFTCQLGVLAAFAANLARARGRLDAAEEKRIVNLLAEVPAAMNAALAHDAAIEEMAPVIAKARDVLYMGRGPDYPLALEGALKLKEISYIHAEGYAAGELKHGPIALIDENVPVIVMAPSGPLFEKTVSNMQEVQARGGQVVLISDPEGLRAAAEDCLATIEMPHVDAFIAPMVYAIPVQLLAYHVAVAKGTDVDQPRNLAKSVTVE</sequence>
<dbReference type="SUPFAM" id="SSF53697">
    <property type="entry name" value="SIS domain"/>
    <property type="match status" value="1"/>
</dbReference>
<protein>
    <recommendedName>
        <fullName evidence="4 10">Glutamine--fructose-6-phosphate aminotransferase [isomerizing]</fullName>
        <ecNumber evidence="3 10">2.6.1.16</ecNumber>
    </recommendedName>
    <alternativeName>
        <fullName evidence="10">D-fructose-6-phosphate amidotransferase</fullName>
    </alternativeName>
    <alternativeName>
        <fullName evidence="10">GFAT</fullName>
    </alternativeName>
    <alternativeName>
        <fullName evidence="10">Glucosamine-6-phosphate synthase</fullName>
    </alternativeName>
    <alternativeName>
        <fullName evidence="10">Hexosephosphate aminotransferase</fullName>
    </alternativeName>
    <alternativeName>
        <fullName evidence="10">L-glutamine--D-fructose-6-phosphate amidotransferase</fullName>
    </alternativeName>
</protein>
<dbReference type="PROSITE" id="PS51278">
    <property type="entry name" value="GATASE_TYPE_2"/>
    <property type="match status" value="1"/>
</dbReference>
<gene>
    <name evidence="10" type="primary">glmS</name>
    <name evidence="13" type="ORF">BSL82_02580</name>
</gene>
<evidence type="ECO:0000259" key="12">
    <source>
        <dbReference type="PROSITE" id="PS51464"/>
    </source>
</evidence>
<dbReference type="CDD" id="cd05008">
    <property type="entry name" value="SIS_GlmS_GlmD_1"/>
    <property type="match status" value="1"/>
</dbReference>
<dbReference type="RefSeq" id="WP_072595903.1">
    <property type="nucleotide sequence ID" value="NZ_CP018221.1"/>
</dbReference>
<dbReference type="GO" id="GO:0006002">
    <property type="term" value="P:fructose 6-phosphate metabolic process"/>
    <property type="evidence" value="ECO:0007669"/>
    <property type="project" value="TreeGrafter"/>
</dbReference>
<keyword evidence="7 10" id="KW-0808">Transferase</keyword>